<dbReference type="InterPro" id="IPR042201">
    <property type="entry name" value="FH2_Formin_sf"/>
</dbReference>
<keyword evidence="5" id="KW-1185">Reference proteome</keyword>
<comment type="similarity">
    <text evidence="1">Belongs to the formin homology family. Cappuccino subfamily.</text>
</comment>
<feature type="region of interest" description="Disordered" evidence="2">
    <location>
        <begin position="109"/>
        <end position="135"/>
    </location>
</feature>
<sequence>LFPHPREVSTSLVWDKIQEPDVNFEEFVELFSKTAVKEKKKPLSDTITKSKAKQVVKLLNNKRSQAVGILMSSLHLDMKDIQHAILNLDNTVVDLETLQALYENRAQQDEMEKIDKHIKSSKDKDNAKPLDKPEQ</sequence>
<evidence type="ECO:0000313" key="4">
    <source>
        <dbReference type="Ensembl" id="ENSHHUP00000022015.1"/>
    </source>
</evidence>
<dbReference type="GO" id="GO:0008017">
    <property type="term" value="F:microtubule binding"/>
    <property type="evidence" value="ECO:0007669"/>
    <property type="project" value="InterPro"/>
</dbReference>
<dbReference type="GeneTree" id="ENSGT00940000154289"/>
<dbReference type="AlphaFoldDB" id="A0A4W5L936"/>
<dbReference type="InterPro" id="IPR015425">
    <property type="entry name" value="FH2_Formin"/>
</dbReference>
<dbReference type="PANTHER" id="PTHR45920:SF7">
    <property type="entry name" value="FORMIN-G"/>
    <property type="match status" value="1"/>
</dbReference>
<dbReference type="SUPFAM" id="SSF101447">
    <property type="entry name" value="Formin homology 2 domain (FH2 domain)"/>
    <property type="match status" value="1"/>
</dbReference>
<dbReference type="Ensembl" id="ENSHHUT00000022842.1">
    <property type="protein sequence ID" value="ENSHHUP00000022015.1"/>
    <property type="gene ID" value="ENSHHUG00000013796.1"/>
</dbReference>
<accession>A0A4W5L936</accession>
<feature type="domain" description="FH2" evidence="3">
    <location>
        <begin position="1"/>
        <end position="135"/>
    </location>
</feature>
<dbReference type="GO" id="GO:0051015">
    <property type="term" value="F:actin filament binding"/>
    <property type="evidence" value="ECO:0007669"/>
    <property type="project" value="TreeGrafter"/>
</dbReference>
<reference evidence="4" key="2">
    <citation type="submission" date="2025-08" db="UniProtKB">
        <authorList>
            <consortium name="Ensembl"/>
        </authorList>
    </citation>
    <scope>IDENTIFICATION</scope>
</reference>
<evidence type="ECO:0000313" key="5">
    <source>
        <dbReference type="Proteomes" id="UP000314982"/>
    </source>
</evidence>
<protein>
    <recommendedName>
        <fullName evidence="3">FH2 domain-containing protein</fullName>
    </recommendedName>
</protein>
<evidence type="ECO:0000256" key="1">
    <source>
        <dbReference type="ARBA" id="ARBA00005271"/>
    </source>
</evidence>
<dbReference type="Pfam" id="PF02181">
    <property type="entry name" value="FH2"/>
    <property type="match status" value="1"/>
</dbReference>
<reference evidence="5" key="1">
    <citation type="submission" date="2018-06" db="EMBL/GenBank/DDBJ databases">
        <title>Genome assembly of Danube salmon.</title>
        <authorList>
            <person name="Macqueen D.J."/>
            <person name="Gundappa M.K."/>
        </authorList>
    </citation>
    <scope>NUCLEOTIDE SEQUENCE [LARGE SCALE GENOMIC DNA]</scope>
</reference>
<reference evidence="4" key="3">
    <citation type="submission" date="2025-09" db="UniProtKB">
        <authorList>
            <consortium name="Ensembl"/>
        </authorList>
    </citation>
    <scope>IDENTIFICATION</scope>
</reference>
<evidence type="ECO:0000259" key="3">
    <source>
        <dbReference type="PROSITE" id="PS51444"/>
    </source>
</evidence>
<name>A0A4W5L936_9TELE</name>
<dbReference type="STRING" id="62062.ENSHHUP00000022015"/>
<dbReference type="PRINTS" id="PR00828">
    <property type="entry name" value="FORMIN"/>
</dbReference>
<dbReference type="GO" id="GO:0030866">
    <property type="term" value="P:cortical actin cytoskeleton organization"/>
    <property type="evidence" value="ECO:0007669"/>
    <property type="project" value="TreeGrafter"/>
</dbReference>
<dbReference type="PANTHER" id="PTHR45920">
    <property type="entry name" value="FORMIN HOMOLOGY 2 DOMAIN CONTAINING, ISOFORM I"/>
    <property type="match status" value="1"/>
</dbReference>
<evidence type="ECO:0000256" key="2">
    <source>
        <dbReference type="SAM" id="MobiDB-lite"/>
    </source>
</evidence>
<dbReference type="Proteomes" id="UP000314982">
    <property type="component" value="Unassembled WGS sequence"/>
</dbReference>
<dbReference type="GO" id="GO:0005737">
    <property type="term" value="C:cytoplasm"/>
    <property type="evidence" value="ECO:0007669"/>
    <property type="project" value="TreeGrafter"/>
</dbReference>
<dbReference type="GO" id="GO:0045010">
    <property type="term" value="P:actin nucleation"/>
    <property type="evidence" value="ECO:0007669"/>
    <property type="project" value="InterPro"/>
</dbReference>
<dbReference type="PROSITE" id="PS51444">
    <property type="entry name" value="FH2"/>
    <property type="match status" value="1"/>
</dbReference>
<dbReference type="Gene3D" id="1.20.58.2220">
    <property type="entry name" value="Formin, FH2 domain"/>
    <property type="match status" value="1"/>
</dbReference>
<proteinExistence type="inferred from homology"/>
<dbReference type="GO" id="GO:0005884">
    <property type="term" value="C:actin filament"/>
    <property type="evidence" value="ECO:0007669"/>
    <property type="project" value="InterPro"/>
</dbReference>
<dbReference type="InterPro" id="IPR001265">
    <property type="entry name" value="Formin_Cappuccino_subfam"/>
</dbReference>
<organism evidence="4 5">
    <name type="scientific">Hucho hucho</name>
    <name type="common">huchen</name>
    <dbReference type="NCBI Taxonomy" id="62062"/>
    <lineage>
        <taxon>Eukaryota</taxon>
        <taxon>Metazoa</taxon>
        <taxon>Chordata</taxon>
        <taxon>Craniata</taxon>
        <taxon>Vertebrata</taxon>
        <taxon>Euteleostomi</taxon>
        <taxon>Actinopterygii</taxon>
        <taxon>Neopterygii</taxon>
        <taxon>Teleostei</taxon>
        <taxon>Protacanthopterygii</taxon>
        <taxon>Salmoniformes</taxon>
        <taxon>Salmonidae</taxon>
        <taxon>Salmoninae</taxon>
        <taxon>Hucho</taxon>
    </lineage>
</organism>